<reference evidence="4 5" key="1">
    <citation type="submission" date="2015-12" db="EMBL/GenBank/DDBJ databases">
        <title>Dictyostelia acquired genes for synthesis and detection of signals that induce cell-type specialization by lateral gene transfer from prokaryotes.</title>
        <authorList>
            <person name="Gloeckner G."/>
            <person name="Schaap P."/>
        </authorList>
    </citation>
    <scope>NUCLEOTIDE SEQUENCE [LARGE SCALE GENOMIC DNA]</scope>
    <source>
        <strain evidence="4 5">TK</strain>
    </source>
</reference>
<dbReference type="InParanoid" id="A0A151ZKJ2"/>
<dbReference type="InterPro" id="IPR040185">
    <property type="entry name" value="Far11/STRP"/>
</dbReference>
<evidence type="ECO:0000256" key="1">
    <source>
        <dbReference type="SAM" id="MobiDB-lite"/>
    </source>
</evidence>
<feature type="region of interest" description="Disordered" evidence="1">
    <location>
        <begin position="154"/>
        <end position="200"/>
    </location>
</feature>
<organism evidence="4 5">
    <name type="scientific">Tieghemostelium lacteum</name>
    <name type="common">Slime mold</name>
    <name type="synonym">Dictyostelium lacteum</name>
    <dbReference type="NCBI Taxonomy" id="361077"/>
    <lineage>
        <taxon>Eukaryota</taxon>
        <taxon>Amoebozoa</taxon>
        <taxon>Evosea</taxon>
        <taxon>Eumycetozoa</taxon>
        <taxon>Dictyostelia</taxon>
        <taxon>Dictyosteliales</taxon>
        <taxon>Raperosteliaceae</taxon>
        <taxon>Tieghemostelium</taxon>
    </lineage>
</organism>
<dbReference type="EMBL" id="LODT01000022">
    <property type="protein sequence ID" value="KYQ94466.1"/>
    <property type="molecule type" value="Genomic_DNA"/>
</dbReference>
<evidence type="ECO:0000259" key="3">
    <source>
        <dbReference type="SMART" id="SM01293"/>
    </source>
</evidence>
<feature type="domain" description="Far11/STRP N-terminal" evidence="2">
    <location>
        <begin position="12"/>
        <end position="370"/>
    </location>
</feature>
<evidence type="ECO:0000259" key="2">
    <source>
        <dbReference type="SMART" id="SM01292"/>
    </source>
</evidence>
<comment type="caution">
    <text evidence="4">The sequence shown here is derived from an EMBL/GenBank/DDBJ whole genome shotgun (WGS) entry which is preliminary data.</text>
</comment>
<protein>
    <submittedName>
        <fullName evidence="4">FAM40 family protein</fullName>
    </submittedName>
</protein>
<evidence type="ECO:0000313" key="4">
    <source>
        <dbReference type="EMBL" id="KYQ94466.1"/>
    </source>
</evidence>
<name>A0A151ZKJ2_TIELA</name>
<dbReference type="OrthoDB" id="18234at2759"/>
<dbReference type="PANTHER" id="PTHR13239:SF4">
    <property type="entry name" value="AT25231P"/>
    <property type="match status" value="1"/>
</dbReference>
<accession>A0A151ZKJ2</accession>
<feature type="domain" description="Far11/STRP C-terminal" evidence="3">
    <location>
        <begin position="349"/>
        <end position="736"/>
    </location>
</feature>
<keyword evidence="5" id="KW-1185">Reference proteome</keyword>
<dbReference type="GO" id="GO:0005829">
    <property type="term" value="C:cytosol"/>
    <property type="evidence" value="ECO:0007669"/>
    <property type="project" value="TreeGrafter"/>
</dbReference>
<dbReference type="SMART" id="SM01292">
    <property type="entry name" value="N1221"/>
    <property type="match status" value="1"/>
</dbReference>
<dbReference type="FunCoup" id="A0A151ZKJ2">
    <property type="interactions" value="30"/>
</dbReference>
<dbReference type="OMA" id="IMYESNA"/>
<sequence>MSSFLPKQNNETKPMKFEFSDHDDLVHEINELYSYSELTLLKKCDIYNQFTQDLITNTSKNKWSSLDNSERIEYLQVTIGYLELSFKSSTEHYNRYLLKSRILWYIAQGVKDECTDTKSQLQQMKENSQLLRNLNIFPLLLKSLSLISSTLPSFSHKDTQSQSETTDTNNTSSSSTTQHTRGGVKATHLQPPSTTNKTGSKTLSLNVKINSKRADPLMSIILNIIYLILISNQDDKTFQSELMYIDNFDINLQTLLLNLLFEFNDKEENIYPIKKIVLVLWKSMLIGFGGLKDLEKLKEERLKTSVFKISSAKTRPSDINNFLKSTQRYHYQLRDSKIHKVKNDIIRLPPSLSESLSVLQNNLYPPESLKDQLGFNDNLKPRILLSNPSYFEQFYSFNLHNLSKAIVVLLKILLASSPAVKTYSGPINLMTEIVIDTPSPGSSASLVETMQSTIDFLRHKEIISKSTLAILLLLLKHSRYNQNLQFEYISKIMYESNAIVLLYKCLNNETIDKIHYSQNYIVTEEYFPSIDNNSGDQTAERECWRNIFSTICTLRIIQKIIKQHQSRSPISPIKSSNILKKYCIIKQHDLKYYSLKIIKSLLPYLSKKWRQTNMRIVSDIYIEVPIHINDPWLSIQSELLPHESNAIEYHLQEKIEEYHKNNYENWQQSKNVDKQDLIYSIDNLSLIGSLLNSIELTNEELEQSSSDLYDNISQGESSIYWANDNAEDKLLFEKWDVQKPSFSNFKIN</sequence>
<dbReference type="SMART" id="SM01293">
    <property type="entry name" value="DUF3402"/>
    <property type="match status" value="1"/>
</dbReference>
<dbReference type="InterPro" id="IPR021819">
    <property type="entry name" value="Far11/STRP_C"/>
</dbReference>
<dbReference type="AlphaFoldDB" id="A0A151ZKJ2"/>
<evidence type="ECO:0000313" key="5">
    <source>
        <dbReference type="Proteomes" id="UP000076078"/>
    </source>
</evidence>
<dbReference type="Proteomes" id="UP000076078">
    <property type="component" value="Unassembled WGS sequence"/>
</dbReference>
<feature type="compositionally biased region" description="Polar residues" evidence="1">
    <location>
        <begin position="190"/>
        <end position="200"/>
    </location>
</feature>
<gene>
    <name evidence="4" type="ORF">DLAC_04765</name>
</gene>
<dbReference type="Pfam" id="PF07923">
    <property type="entry name" value="N1221"/>
    <property type="match status" value="1"/>
</dbReference>
<dbReference type="STRING" id="361077.A0A151ZKJ2"/>
<feature type="compositionally biased region" description="Low complexity" evidence="1">
    <location>
        <begin position="154"/>
        <end position="177"/>
    </location>
</feature>
<dbReference type="Pfam" id="PF11882">
    <property type="entry name" value="DUF3402"/>
    <property type="match status" value="1"/>
</dbReference>
<dbReference type="PANTHER" id="PTHR13239">
    <property type="entry name" value="PROTEIN REQUIRED FOR HYPHAL ANASTOMOSIS HAM-2"/>
    <property type="match status" value="1"/>
</dbReference>
<proteinExistence type="predicted"/>
<dbReference type="GO" id="GO:0007010">
    <property type="term" value="P:cytoskeleton organization"/>
    <property type="evidence" value="ECO:0007669"/>
    <property type="project" value="TreeGrafter"/>
</dbReference>
<dbReference type="InterPro" id="IPR012486">
    <property type="entry name" value="Far11/STRP_N"/>
</dbReference>